<dbReference type="FunFam" id="3.40.605.10:FF:000001">
    <property type="entry name" value="Aldehyde dehydrogenase 1"/>
    <property type="match status" value="1"/>
</dbReference>
<dbReference type="PANTHER" id="PTHR11699">
    <property type="entry name" value="ALDEHYDE DEHYDROGENASE-RELATED"/>
    <property type="match status" value="1"/>
</dbReference>
<keyword evidence="7" id="KW-1185">Reference proteome</keyword>
<sequence>MSPPPTIETRLFLSGTFTLPHSPSTFPLFNPATGEHVADVHEAGLEDVDKAVKAAKEAQPAWGKLSGAERASRLEKLASLLERDGEKIGQLDAISMGRPVSGQLALDIPVSSSKLRFDASLAHSLVGQSSFLSGDGTLNMVWHQPYGVTAAVLPFNVPTIMWVSKVGPAVAAGNAIIVKSSEKSPLGALHLASLTIEAGFPPGIIQVISGRGDTGRFLAEHMEIRKISFTGSTRTGRLIAQAAAKSNLKAVALELGGKSPTIIFEDADLNLAVPATAFSISWNSGQICMANSRLYVHTSIYPSFLSRFKSAFSTYKHGDPLSLSTTMGPQADDVQGKAVLGFIERGRKEGGKVEMGGERVGTEGYFIQPTIFTDVSEDADLNKNEVFGPVVGGYRVIHQFEDEEDVVRKANDSEFGLYAAVFTQDIDRAIRISKALEAGTVAINTSSPAGASEIPFGGFKSSGIGREGGLDSLKRWTEEKSVVLKYKA</sequence>
<dbReference type="InParanoid" id="A0A1Y2FG40"/>
<proteinExistence type="inferred from homology"/>
<feature type="domain" description="Aldehyde dehydrogenase" evidence="5">
    <location>
        <begin position="22"/>
        <end position="482"/>
    </location>
</feature>
<gene>
    <name evidence="6" type="ORF">BCR35DRAFT_331263</name>
</gene>
<reference evidence="6 7" key="1">
    <citation type="submission" date="2016-07" db="EMBL/GenBank/DDBJ databases">
        <title>Pervasive Adenine N6-methylation of Active Genes in Fungi.</title>
        <authorList>
            <consortium name="DOE Joint Genome Institute"/>
            <person name="Mondo S.J."/>
            <person name="Dannebaum R.O."/>
            <person name="Kuo R.C."/>
            <person name="Labutti K."/>
            <person name="Haridas S."/>
            <person name="Kuo A."/>
            <person name="Salamov A."/>
            <person name="Ahrendt S.R."/>
            <person name="Lipzen A."/>
            <person name="Sullivan W."/>
            <person name="Andreopoulos W.B."/>
            <person name="Clum A."/>
            <person name="Lindquist E."/>
            <person name="Daum C."/>
            <person name="Ramamoorthy G.K."/>
            <person name="Gryganskyi A."/>
            <person name="Culley D."/>
            <person name="Magnuson J.K."/>
            <person name="James T.Y."/>
            <person name="O'Malley M.A."/>
            <person name="Stajich J.E."/>
            <person name="Spatafora J.W."/>
            <person name="Visel A."/>
            <person name="Grigoriev I.V."/>
        </authorList>
    </citation>
    <scope>NUCLEOTIDE SEQUENCE [LARGE SCALE GENOMIC DNA]</scope>
    <source>
        <strain evidence="6 7">62-1032</strain>
    </source>
</reference>
<dbReference type="FunFam" id="3.40.309.10:FF:000012">
    <property type="entry name" value="Betaine aldehyde dehydrogenase"/>
    <property type="match status" value="1"/>
</dbReference>
<dbReference type="STRING" id="106004.A0A1Y2FG40"/>
<dbReference type="InterPro" id="IPR016163">
    <property type="entry name" value="Ald_DH_C"/>
</dbReference>
<dbReference type="Pfam" id="PF00171">
    <property type="entry name" value="Aldedh"/>
    <property type="match status" value="1"/>
</dbReference>
<comment type="similarity">
    <text evidence="1 4">Belongs to the aldehyde dehydrogenase family.</text>
</comment>
<protein>
    <submittedName>
        <fullName evidence="6">Aldehyde dehydrogenase domain-containing protein</fullName>
    </submittedName>
</protein>
<dbReference type="Proteomes" id="UP000193467">
    <property type="component" value="Unassembled WGS sequence"/>
</dbReference>
<feature type="active site" evidence="3">
    <location>
        <position position="254"/>
    </location>
</feature>
<evidence type="ECO:0000256" key="4">
    <source>
        <dbReference type="RuleBase" id="RU003345"/>
    </source>
</evidence>
<comment type="caution">
    <text evidence="6">The sequence shown here is derived from an EMBL/GenBank/DDBJ whole genome shotgun (WGS) entry which is preliminary data.</text>
</comment>
<dbReference type="OrthoDB" id="310895at2759"/>
<dbReference type="InterPro" id="IPR016162">
    <property type="entry name" value="Ald_DH_N"/>
</dbReference>
<dbReference type="EMBL" id="MCGR01000020">
    <property type="protein sequence ID" value="ORY82889.1"/>
    <property type="molecule type" value="Genomic_DNA"/>
</dbReference>
<evidence type="ECO:0000256" key="3">
    <source>
        <dbReference type="PROSITE-ProRule" id="PRU10007"/>
    </source>
</evidence>
<name>A0A1Y2FG40_9BASI</name>
<dbReference type="InterPro" id="IPR016161">
    <property type="entry name" value="Ald_DH/histidinol_DH"/>
</dbReference>
<dbReference type="Gene3D" id="3.40.309.10">
    <property type="entry name" value="Aldehyde Dehydrogenase, Chain A, domain 2"/>
    <property type="match status" value="1"/>
</dbReference>
<evidence type="ECO:0000313" key="6">
    <source>
        <dbReference type="EMBL" id="ORY82889.1"/>
    </source>
</evidence>
<dbReference type="Gene3D" id="3.40.605.10">
    <property type="entry name" value="Aldehyde Dehydrogenase, Chain A, domain 1"/>
    <property type="match status" value="1"/>
</dbReference>
<evidence type="ECO:0000256" key="2">
    <source>
        <dbReference type="ARBA" id="ARBA00023002"/>
    </source>
</evidence>
<keyword evidence="2 4" id="KW-0560">Oxidoreductase</keyword>
<dbReference type="InterPro" id="IPR015590">
    <property type="entry name" value="Aldehyde_DH_dom"/>
</dbReference>
<accession>A0A1Y2FG40</accession>
<dbReference type="InterPro" id="IPR029510">
    <property type="entry name" value="Ald_DH_CS_GLU"/>
</dbReference>
<evidence type="ECO:0000256" key="1">
    <source>
        <dbReference type="ARBA" id="ARBA00009986"/>
    </source>
</evidence>
<dbReference type="GO" id="GO:0016620">
    <property type="term" value="F:oxidoreductase activity, acting on the aldehyde or oxo group of donors, NAD or NADP as acceptor"/>
    <property type="evidence" value="ECO:0007669"/>
    <property type="project" value="InterPro"/>
</dbReference>
<evidence type="ECO:0000313" key="7">
    <source>
        <dbReference type="Proteomes" id="UP000193467"/>
    </source>
</evidence>
<dbReference type="SUPFAM" id="SSF53720">
    <property type="entry name" value="ALDH-like"/>
    <property type="match status" value="1"/>
</dbReference>
<dbReference type="AlphaFoldDB" id="A0A1Y2FG40"/>
<organism evidence="6 7">
    <name type="scientific">Leucosporidium creatinivorum</name>
    <dbReference type="NCBI Taxonomy" id="106004"/>
    <lineage>
        <taxon>Eukaryota</taxon>
        <taxon>Fungi</taxon>
        <taxon>Dikarya</taxon>
        <taxon>Basidiomycota</taxon>
        <taxon>Pucciniomycotina</taxon>
        <taxon>Microbotryomycetes</taxon>
        <taxon>Leucosporidiales</taxon>
        <taxon>Leucosporidium</taxon>
    </lineage>
</organism>
<dbReference type="PROSITE" id="PS00687">
    <property type="entry name" value="ALDEHYDE_DEHYDR_GLU"/>
    <property type="match status" value="1"/>
</dbReference>
<evidence type="ECO:0000259" key="5">
    <source>
        <dbReference type="Pfam" id="PF00171"/>
    </source>
</evidence>